<dbReference type="AlphaFoldDB" id="A0A256A2V5"/>
<dbReference type="RefSeq" id="WP_094485217.1">
    <property type="nucleotide sequence ID" value="NZ_NOXX01000136.1"/>
</dbReference>
<evidence type="ECO:0000313" key="1">
    <source>
        <dbReference type="EMBL" id="OYQ47961.1"/>
    </source>
</evidence>
<gene>
    <name evidence="1" type="ORF">CHX27_02645</name>
</gene>
<keyword evidence="2" id="KW-1185">Reference proteome</keyword>
<dbReference type="Proteomes" id="UP000216035">
    <property type="component" value="Unassembled WGS sequence"/>
</dbReference>
<name>A0A256A2V5_9FLAO</name>
<protein>
    <recommendedName>
        <fullName evidence="3">Lycopene cyclase</fullName>
    </recommendedName>
</protein>
<dbReference type="Pfam" id="PF05834">
    <property type="entry name" value="Lycopene_cycl"/>
    <property type="match status" value="1"/>
</dbReference>
<proteinExistence type="predicted"/>
<comment type="caution">
    <text evidence="1">The sequence shown here is derived from an EMBL/GenBank/DDBJ whole genome shotgun (WGS) entry which is preliminary data.</text>
</comment>
<dbReference type="OrthoDB" id="24355at2"/>
<evidence type="ECO:0000313" key="2">
    <source>
        <dbReference type="Proteomes" id="UP000216035"/>
    </source>
</evidence>
<organism evidence="1 2">
    <name type="scientific">Flavobacterium aurantiibacter</name>
    <dbReference type="NCBI Taxonomy" id="2023067"/>
    <lineage>
        <taxon>Bacteria</taxon>
        <taxon>Pseudomonadati</taxon>
        <taxon>Bacteroidota</taxon>
        <taxon>Flavobacteriia</taxon>
        <taxon>Flavobacteriales</taxon>
        <taxon>Flavobacteriaceae</taxon>
        <taxon>Flavobacterium</taxon>
    </lineage>
</organism>
<dbReference type="EMBL" id="NOXX01000136">
    <property type="protein sequence ID" value="OYQ47961.1"/>
    <property type="molecule type" value="Genomic_DNA"/>
</dbReference>
<accession>A0A256A2V5</accession>
<reference evidence="1 2" key="1">
    <citation type="submission" date="2017-07" db="EMBL/GenBank/DDBJ databases">
        <title>Flavobacterium cyanobacteriorum sp. nov., isolated from cyanobacterial aggregates in a eutrophic lake.</title>
        <authorList>
            <person name="Cai H."/>
        </authorList>
    </citation>
    <scope>NUCLEOTIDE SEQUENCE [LARGE SCALE GENOMIC DNA]</scope>
    <source>
        <strain evidence="1 2">TH167</strain>
    </source>
</reference>
<evidence type="ECO:0008006" key="3">
    <source>
        <dbReference type="Google" id="ProtNLM"/>
    </source>
</evidence>
<sequence length="389" mass="45523">METVSYYDYIFIGGGLSTLLTVDEMLKSKRFDQQRILILEAVSKNTNDRTWSFWESGKGKFDKIAAQYWDHAIFAAADFKTTVALHPYKYKTVESAAFYTSLKQKFEKSGIVTYKLERYENHNESANGVVVRTETSVYNCKKLFVSVFHNQETAHQTKYPMLWQHFIGWKIRTKEPLIDPNALTFMDFDLPQDGNTRFMYVLPFSNTKALFEFTYFSPEIVADHVYTDAIKAYLNQRRIFDYEVYETEQGAIPMSSYPFWNKNSKHVAYIGSAGGWTKASTGFTFSSSRKKAKSLVKNLHSSFDLRKLRYFNRFWFYDLLFVDVLYRNNELGSEVFASLFKKLPASLILKFLDEETRFTEELRIFWACPKRPFITALLRRLVGLSPRPL</sequence>